<evidence type="ECO:0000256" key="2">
    <source>
        <dbReference type="ARBA" id="ARBA00022448"/>
    </source>
</evidence>
<evidence type="ECO:0000256" key="4">
    <source>
        <dbReference type="ARBA" id="ARBA00022692"/>
    </source>
</evidence>
<dbReference type="Pfam" id="PF00528">
    <property type="entry name" value="BPD_transp_1"/>
    <property type="match status" value="1"/>
</dbReference>
<comment type="subcellular location">
    <subcellularLocation>
        <location evidence="1 7">Cell membrane</location>
        <topology evidence="1 7">Multi-pass membrane protein</topology>
    </subcellularLocation>
</comment>
<feature type="transmembrane region" description="Helical" evidence="7">
    <location>
        <begin position="200"/>
        <end position="221"/>
    </location>
</feature>
<evidence type="ECO:0000259" key="8">
    <source>
        <dbReference type="PROSITE" id="PS50928"/>
    </source>
</evidence>
<dbReference type="InterPro" id="IPR000515">
    <property type="entry name" value="MetI-like"/>
</dbReference>
<keyword evidence="2 7" id="KW-0813">Transport</keyword>
<evidence type="ECO:0000256" key="1">
    <source>
        <dbReference type="ARBA" id="ARBA00004651"/>
    </source>
</evidence>
<organism evidence="9 10">
    <name type="scientific">Klenkia marina</name>
    <dbReference type="NCBI Taxonomy" id="1960309"/>
    <lineage>
        <taxon>Bacteria</taxon>
        <taxon>Bacillati</taxon>
        <taxon>Actinomycetota</taxon>
        <taxon>Actinomycetes</taxon>
        <taxon>Geodermatophilales</taxon>
        <taxon>Geodermatophilaceae</taxon>
        <taxon>Klenkia</taxon>
    </lineage>
</organism>
<keyword evidence="5 7" id="KW-1133">Transmembrane helix</keyword>
<evidence type="ECO:0000256" key="3">
    <source>
        <dbReference type="ARBA" id="ARBA00022475"/>
    </source>
</evidence>
<dbReference type="PANTHER" id="PTHR43744:SF12">
    <property type="entry name" value="ABC TRANSPORTER PERMEASE PROTEIN MG189-RELATED"/>
    <property type="match status" value="1"/>
</dbReference>
<dbReference type="RefSeq" id="WP_092801786.1">
    <property type="nucleotide sequence ID" value="NZ_FMUH01000002.1"/>
</dbReference>
<evidence type="ECO:0000313" key="9">
    <source>
        <dbReference type="EMBL" id="SCX44970.1"/>
    </source>
</evidence>
<proteinExistence type="inferred from homology"/>
<dbReference type="EMBL" id="FMUH01000002">
    <property type="protein sequence ID" value="SCX44970.1"/>
    <property type="molecule type" value="Genomic_DNA"/>
</dbReference>
<keyword evidence="9" id="KW-0762">Sugar transport</keyword>
<dbReference type="Gene3D" id="1.10.3720.10">
    <property type="entry name" value="MetI-like"/>
    <property type="match status" value="1"/>
</dbReference>
<reference evidence="10" key="1">
    <citation type="submission" date="2016-10" db="EMBL/GenBank/DDBJ databases">
        <authorList>
            <person name="Varghese N."/>
            <person name="Submissions S."/>
        </authorList>
    </citation>
    <scope>NUCLEOTIDE SEQUENCE [LARGE SCALE GENOMIC DNA]</scope>
    <source>
        <strain evidence="10">DSM 45722</strain>
    </source>
</reference>
<dbReference type="GO" id="GO:0005886">
    <property type="term" value="C:plasma membrane"/>
    <property type="evidence" value="ECO:0007669"/>
    <property type="project" value="UniProtKB-SubCell"/>
</dbReference>
<feature type="transmembrane region" description="Helical" evidence="7">
    <location>
        <begin position="89"/>
        <end position="113"/>
    </location>
</feature>
<dbReference type="OrthoDB" id="2063054at2"/>
<dbReference type="CDD" id="cd06261">
    <property type="entry name" value="TM_PBP2"/>
    <property type="match status" value="1"/>
</dbReference>
<dbReference type="SUPFAM" id="SSF161098">
    <property type="entry name" value="MetI-like"/>
    <property type="match status" value="1"/>
</dbReference>
<keyword evidence="10" id="KW-1185">Reference proteome</keyword>
<feature type="transmembrane region" description="Helical" evidence="7">
    <location>
        <begin position="125"/>
        <end position="147"/>
    </location>
</feature>
<evidence type="ECO:0000256" key="5">
    <source>
        <dbReference type="ARBA" id="ARBA00022989"/>
    </source>
</evidence>
<evidence type="ECO:0000313" key="10">
    <source>
        <dbReference type="Proteomes" id="UP000198981"/>
    </source>
</evidence>
<keyword evidence="3" id="KW-1003">Cell membrane</keyword>
<dbReference type="GO" id="GO:0055085">
    <property type="term" value="P:transmembrane transport"/>
    <property type="evidence" value="ECO:0007669"/>
    <property type="project" value="InterPro"/>
</dbReference>
<feature type="transmembrane region" description="Helical" evidence="7">
    <location>
        <begin position="159"/>
        <end position="179"/>
    </location>
</feature>
<evidence type="ECO:0000256" key="7">
    <source>
        <dbReference type="RuleBase" id="RU363032"/>
    </source>
</evidence>
<protein>
    <submittedName>
        <fullName evidence="9">Multiple sugar transport system permease protein</fullName>
    </submittedName>
</protein>
<dbReference type="STRING" id="1960309.SAMN03159343_1506"/>
<sequence>MTTTLPAPRADVGEPVPAPRRRRRFPLGRFLAYVVLVFFALVYVYPFLIQLVTSFKTNSDATNNPLSLLPDPVTAAAFSRLLDTDFTLWALNSVWVSVLVTVGRVFLCSLAGYALARLRFRGRSAIFTAVLAVMAVPSVVLLIPKFLVLNQLGIYDTPVALFLPLVADAAGVFIMKQFFESVPASIEEAARIDGAGTFRVFWSVVLPMARPALITLTILSFQASWNELPHFIVASQDRDLYTLTKGVATLTTGQLGSGNEFPLTLGAALLMTLPVAIVFFVFQRYFVAGANDGAVKG</sequence>
<feature type="domain" description="ABC transmembrane type-1" evidence="8">
    <location>
        <begin position="90"/>
        <end position="282"/>
    </location>
</feature>
<evidence type="ECO:0000256" key="6">
    <source>
        <dbReference type="ARBA" id="ARBA00023136"/>
    </source>
</evidence>
<gene>
    <name evidence="9" type="ORF">SAMN03159343_1506</name>
</gene>
<dbReference type="Proteomes" id="UP000198981">
    <property type="component" value="Unassembled WGS sequence"/>
</dbReference>
<feature type="transmembrane region" description="Helical" evidence="7">
    <location>
        <begin position="30"/>
        <end position="49"/>
    </location>
</feature>
<dbReference type="InterPro" id="IPR035906">
    <property type="entry name" value="MetI-like_sf"/>
</dbReference>
<comment type="similarity">
    <text evidence="7">Belongs to the binding-protein-dependent transport system permease family.</text>
</comment>
<keyword evidence="4 7" id="KW-0812">Transmembrane</keyword>
<feature type="transmembrane region" description="Helical" evidence="7">
    <location>
        <begin position="261"/>
        <end position="282"/>
    </location>
</feature>
<dbReference type="AlphaFoldDB" id="A0A1G4XV99"/>
<accession>A0A1G4XV99</accession>
<keyword evidence="6 7" id="KW-0472">Membrane</keyword>
<dbReference type="PROSITE" id="PS50928">
    <property type="entry name" value="ABC_TM1"/>
    <property type="match status" value="1"/>
</dbReference>
<dbReference type="PANTHER" id="PTHR43744">
    <property type="entry name" value="ABC TRANSPORTER PERMEASE PROTEIN MG189-RELATED-RELATED"/>
    <property type="match status" value="1"/>
</dbReference>
<name>A0A1G4XV99_9ACTN</name>